<keyword evidence="3" id="KW-1185">Reference proteome</keyword>
<evidence type="ECO:0000313" key="3">
    <source>
        <dbReference type="Proteomes" id="UP000660262"/>
    </source>
</evidence>
<dbReference type="Proteomes" id="UP000660262">
    <property type="component" value="Unassembled WGS sequence"/>
</dbReference>
<accession>A0A830HPH6</accession>
<feature type="chain" id="PRO_5032401462" evidence="1">
    <location>
        <begin position="27"/>
        <end position="118"/>
    </location>
</feature>
<evidence type="ECO:0000256" key="1">
    <source>
        <dbReference type="SAM" id="SignalP"/>
    </source>
</evidence>
<comment type="caution">
    <text evidence="2">The sequence shown here is derived from an EMBL/GenBank/DDBJ whole genome shotgun (WGS) entry which is preliminary data.</text>
</comment>
<keyword evidence="1" id="KW-0732">Signal</keyword>
<sequence>MPSTMTKMAGILASVIWVGVRVPLDASRLECNNSRWLRSRTALTYIATQLALPGFPEAMPFFPPGGQRKLAKAAYDERFLTTYMPAFREYYEKEGNVNARHDHPILGKLLNHIRCLGG</sequence>
<organism evidence="2 3">
    <name type="scientific">Pycnococcus provasolii</name>
    <dbReference type="NCBI Taxonomy" id="41880"/>
    <lineage>
        <taxon>Eukaryota</taxon>
        <taxon>Viridiplantae</taxon>
        <taxon>Chlorophyta</taxon>
        <taxon>Pseudoscourfieldiophyceae</taxon>
        <taxon>Pseudoscourfieldiales</taxon>
        <taxon>Pycnococcaceae</taxon>
        <taxon>Pycnococcus</taxon>
    </lineage>
</organism>
<reference evidence="2" key="1">
    <citation type="submission" date="2020-10" db="EMBL/GenBank/DDBJ databases">
        <title>Unveiling of a novel bifunctional photoreceptor, Dualchrome1, isolated from a cosmopolitan green alga.</title>
        <authorList>
            <person name="Suzuki S."/>
            <person name="Kawachi M."/>
        </authorList>
    </citation>
    <scope>NUCLEOTIDE SEQUENCE</scope>
    <source>
        <strain evidence="2">NIES 2893</strain>
    </source>
</reference>
<name>A0A830HPH6_9CHLO</name>
<dbReference type="EMBL" id="BNJQ01000022">
    <property type="protein sequence ID" value="GHP08828.1"/>
    <property type="molecule type" value="Genomic_DNA"/>
</dbReference>
<proteinExistence type="predicted"/>
<gene>
    <name evidence="2" type="ORF">PPROV_000756500</name>
</gene>
<evidence type="ECO:0000313" key="2">
    <source>
        <dbReference type="EMBL" id="GHP08828.1"/>
    </source>
</evidence>
<dbReference type="AlphaFoldDB" id="A0A830HPH6"/>
<protein>
    <submittedName>
        <fullName evidence="2">Uncharacterized protein</fullName>
    </submittedName>
</protein>
<feature type="signal peptide" evidence="1">
    <location>
        <begin position="1"/>
        <end position="26"/>
    </location>
</feature>